<reference evidence="4 5" key="1">
    <citation type="journal article" date="2019" name="Int. J. Syst. Evol. Microbiol.">
        <title>The Global Catalogue of Microorganisms (GCM) 10K type strain sequencing project: providing services to taxonomists for standard genome sequencing and annotation.</title>
        <authorList>
            <consortium name="The Broad Institute Genomics Platform"/>
            <consortium name="The Broad Institute Genome Sequencing Center for Infectious Disease"/>
            <person name="Wu L."/>
            <person name="Ma J."/>
        </authorList>
    </citation>
    <scope>NUCLEOTIDE SEQUENCE [LARGE SCALE GENOMIC DNA]</scope>
    <source>
        <strain evidence="4 5">JCM 13316</strain>
    </source>
</reference>
<dbReference type="InterPro" id="IPR025403">
    <property type="entry name" value="TgpA-like_C"/>
</dbReference>
<keyword evidence="5" id="KW-1185">Reference proteome</keyword>
<dbReference type="EMBL" id="BAAALV010000002">
    <property type="protein sequence ID" value="GAA1913664.1"/>
    <property type="molecule type" value="Genomic_DNA"/>
</dbReference>
<dbReference type="Pfam" id="PF13559">
    <property type="entry name" value="DUF4129"/>
    <property type="match status" value="1"/>
</dbReference>
<evidence type="ECO:0000313" key="4">
    <source>
        <dbReference type="EMBL" id="GAA1913664.1"/>
    </source>
</evidence>
<evidence type="ECO:0000259" key="3">
    <source>
        <dbReference type="Pfam" id="PF13559"/>
    </source>
</evidence>
<dbReference type="RefSeq" id="WP_152226775.1">
    <property type="nucleotide sequence ID" value="NZ_BAAALV010000002.1"/>
</dbReference>
<gene>
    <name evidence="4" type="ORF">GCM10009688_18260</name>
</gene>
<feature type="domain" description="Protein-glutamine gamma-glutamyltransferase-like C-terminal" evidence="3">
    <location>
        <begin position="135"/>
        <end position="203"/>
    </location>
</feature>
<organism evidence="4 5">
    <name type="scientific">Arthrobacter gandavensis</name>
    <dbReference type="NCBI Taxonomy" id="169960"/>
    <lineage>
        <taxon>Bacteria</taxon>
        <taxon>Bacillati</taxon>
        <taxon>Actinomycetota</taxon>
        <taxon>Actinomycetes</taxon>
        <taxon>Micrococcales</taxon>
        <taxon>Micrococcaceae</taxon>
        <taxon>Arthrobacter</taxon>
    </lineage>
</organism>
<feature type="region of interest" description="Disordered" evidence="1">
    <location>
        <begin position="98"/>
        <end position="121"/>
    </location>
</feature>
<feature type="transmembrane region" description="Helical" evidence="2">
    <location>
        <begin position="64"/>
        <end position="88"/>
    </location>
</feature>
<evidence type="ECO:0000313" key="5">
    <source>
        <dbReference type="Proteomes" id="UP001500784"/>
    </source>
</evidence>
<sequence>MRTAIFAPPLREVPVEPDADQARGWLQDELSKAEYQDAQPSLAERAVARILEFLDELLSGIQGVGAPAGILLLALGALVFLALAVLVVRPRLNARKKPAGLFDETGPDQDASSHRSLAEEAAKAGDWDTALTERLRAILRTAEERVILEPRPGRTAHEAGAALSAVFPAAAQEILWLSQRFDEIRYGGSRAAEADARRAADLDAGLLRSQPAAAGAAALPSLAVPK</sequence>
<name>A0ABN2P936_9MICC</name>
<keyword evidence="2" id="KW-0812">Transmembrane</keyword>
<feature type="compositionally biased region" description="Basic and acidic residues" evidence="1">
    <location>
        <begin position="111"/>
        <end position="121"/>
    </location>
</feature>
<keyword evidence="2" id="KW-0472">Membrane</keyword>
<comment type="caution">
    <text evidence="4">The sequence shown here is derived from an EMBL/GenBank/DDBJ whole genome shotgun (WGS) entry which is preliminary data.</text>
</comment>
<keyword evidence="2" id="KW-1133">Transmembrane helix</keyword>
<dbReference type="Proteomes" id="UP001500784">
    <property type="component" value="Unassembled WGS sequence"/>
</dbReference>
<evidence type="ECO:0000256" key="2">
    <source>
        <dbReference type="SAM" id="Phobius"/>
    </source>
</evidence>
<protein>
    <submittedName>
        <fullName evidence="4">DUF4129 domain-containing protein</fullName>
    </submittedName>
</protein>
<evidence type="ECO:0000256" key="1">
    <source>
        <dbReference type="SAM" id="MobiDB-lite"/>
    </source>
</evidence>
<accession>A0ABN2P936</accession>
<proteinExistence type="predicted"/>